<evidence type="ECO:0000256" key="2">
    <source>
        <dbReference type="ARBA" id="ARBA00022840"/>
    </source>
</evidence>
<dbReference type="PANTHER" id="PTHR30580">
    <property type="entry name" value="PRIMOSOMAL PROTEIN N"/>
    <property type="match status" value="1"/>
</dbReference>
<name>A0ABT2WGS0_9BACI</name>
<evidence type="ECO:0000313" key="7">
    <source>
        <dbReference type="Proteomes" id="UP001208656"/>
    </source>
</evidence>
<comment type="caution">
    <text evidence="6">The sequence shown here is derived from an EMBL/GenBank/DDBJ whole genome shotgun (WGS) entry which is preliminary data.</text>
</comment>
<evidence type="ECO:0000259" key="5">
    <source>
        <dbReference type="PROSITE" id="PS51194"/>
    </source>
</evidence>
<dbReference type="InterPro" id="IPR006935">
    <property type="entry name" value="Helicase/UvrB_N"/>
</dbReference>
<sequence>MLFLKQDQELVPQVLVKGEHADGEIVRIGDVDEVIEKPIDFMFPFNLDLQHFLSGRSLLLEEVPFSIEEIHEHVQHGYVVYRQGILSEAGGYRCGRCGNREMQLFYSFRCSRCKNVCVYCRQCIMMGRVTQCTPLLEWKGPTPTIQYNDVLEWSGTLSPSQAEASAKIKEAIRERTDLLVWAVCGAGKTEMLFEGIEEGMRLGLRIAIATPRTDVVLELTPRFRRVFPKVPIASLYGGSEDRHCFAPLVITTTHQLLRFKKAFDVMIIDEVDAFPYAADEMLQHAAEAARTNNSALIFLTATPKEVWQRECYSGKRNCVILPARFHRHPLPIPTFVWCGNWRKDIEKGKIPKSVLKWFQQRLGSGKQALIFFPHIELMEMALPLFREFDTRIESVHSEDPARKEKVQAMRDSKIPILLTTTILERGVTFPNIDVAVVGAEDDTFTESTLVQIAGRVGRSPQYPDGNITFFHHGQTRAMIRARNQLLRMNRDARSKRLVDG</sequence>
<keyword evidence="3" id="KW-0238">DNA-binding</keyword>
<dbReference type="InterPro" id="IPR027417">
    <property type="entry name" value="P-loop_NTPase"/>
</dbReference>
<dbReference type="Pfam" id="PF00271">
    <property type="entry name" value="Helicase_C"/>
    <property type="match status" value="1"/>
</dbReference>
<dbReference type="SMART" id="SM00490">
    <property type="entry name" value="HELICc"/>
    <property type="match status" value="1"/>
</dbReference>
<dbReference type="PANTHER" id="PTHR30580:SF1">
    <property type="entry name" value="COMF OPERON PROTEIN 1"/>
    <property type="match status" value="1"/>
</dbReference>
<gene>
    <name evidence="6" type="ORF">OEV82_10595</name>
</gene>
<proteinExistence type="predicted"/>
<keyword evidence="1" id="KW-0547">Nucleotide-binding</keyword>
<dbReference type="RefSeq" id="WP_263061858.1">
    <property type="nucleotide sequence ID" value="NZ_JAOUSE010000032.1"/>
</dbReference>
<reference evidence="6 7" key="1">
    <citation type="submission" date="2022-10" db="EMBL/GenBank/DDBJ databases">
        <title>Description of Fervidibacillus gen. nov. in the family Fervidibacillaceae fam. nov. with two species, Fervidibacillus albus sp. nov., and Fervidibacillus halotolerans sp. nov., isolated from tidal flat sediments.</title>
        <authorList>
            <person name="Kwon K.K."/>
            <person name="Yang S.-H."/>
        </authorList>
    </citation>
    <scope>NUCLEOTIDE SEQUENCE [LARGE SCALE GENOMIC DNA]</scope>
    <source>
        <strain evidence="6 7">DSM 23332</strain>
    </source>
</reference>
<feature type="domain" description="Helicase C-terminal" evidence="5">
    <location>
        <begin position="349"/>
        <end position="500"/>
    </location>
</feature>
<dbReference type="InterPro" id="IPR001650">
    <property type="entry name" value="Helicase_C-like"/>
</dbReference>
<dbReference type="GO" id="GO:0004386">
    <property type="term" value="F:helicase activity"/>
    <property type="evidence" value="ECO:0007669"/>
    <property type="project" value="UniProtKB-KW"/>
</dbReference>
<evidence type="ECO:0000256" key="1">
    <source>
        <dbReference type="ARBA" id="ARBA00022741"/>
    </source>
</evidence>
<dbReference type="Pfam" id="PF04851">
    <property type="entry name" value="ResIII"/>
    <property type="match status" value="1"/>
</dbReference>
<protein>
    <submittedName>
        <fullName evidence="6">DEAD/DEAH box helicase</fullName>
    </submittedName>
</protein>
<dbReference type="Gene3D" id="3.40.50.300">
    <property type="entry name" value="P-loop containing nucleotide triphosphate hydrolases"/>
    <property type="match status" value="2"/>
</dbReference>
<keyword evidence="6" id="KW-0347">Helicase</keyword>
<dbReference type="EMBL" id="JAOUSE010000032">
    <property type="protein sequence ID" value="MCU9594885.1"/>
    <property type="molecule type" value="Genomic_DNA"/>
</dbReference>
<evidence type="ECO:0000256" key="3">
    <source>
        <dbReference type="ARBA" id="ARBA00023125"/>
    </source>
</evidence>
<dbReference type="PROSITE" id="PS51194">
    <property type="entry name" value="HELICASE_CTER"/>
    <property type="match status" value="1"/>
</dbReference>
<dbReference type="Proteomes" id="UP001208656">
    <property type="component" value="Unassembled WGS sequence"/>
</dbReference>
<dbReference type="InterPro" id="IPR014001">
    <property type="entry name" value="Helicase_ATP-bd"/>
</dbReference>
<keyword evidence="7" id="KW-1185">Reference proteome</keyword>
<accession>A0ABT2WGS0</accession>
<keyword evidence="6" id="KW-0378">Hydrolase</keyword>
<feature type="domain" description="Helicase ATP-binding" evidence="4">
    <location>
        <begin position="169"/>
        <end position="321"/>
    </location>
</feature>
<organism evidence="6 7">
    <name type="scientific">Pallidibacillus thermolactis</name>
    <dbReference type="NCBI Taxonomy" id="251051"/>
    <lineage>
        <taxon>Bacteria</taxon>
        <taxon>Bacillati</taxon>
        <taxon>Bacillota</taxon>
        <taxon>Bacilli</taxon>
        <taxon>Bacillales</taxon>
        <taxon>Bacillaceae</taxon>
        <taxon>Pallidibacillus</taxon>
    </lineage>
</organism>
<evidence type="ECO:0000313" key="6">
    <source>
        <dbReference type="EMBL" id="MCU9594885.1"/>
    </source>
</evidence>
<dbReference type="SMART" id="SM00487">
    <property type="entry name" value="DEXDc"/>
    <property type="match status" value="1"/>
</dbReference>
<dbReference type="CDD" id="cd17925">
    <property type="entry name" value="DEXDc_ComFA"/>
    <property type="match status" value="1"/>
</dbReference>
<keyword evidence="2" id="KW-0067">ATP-binding</keyword>
<dbReference type="SUPFAM" id="SSF52540">
    <property type="entry name" value="P-loop containing nucleoside triphosphate hydrolases"/>
    <property type="match status" value="1"/>
</dbReference>
<evidence type="ECO:0000259" key="4">
    <source>
        <dbReference type="PROSITE" id="PS51192"/>
    </source>
</evidence>
<dbReference type="PROSITE" id="PS51192">
    <property type="entry name" value="HELICASE_ATP_BIND_1"/>
    <property type="match status" value="1"/>
</dbReference>